<dbReference type="Gene3D" id="1.20.58.740">
    <property type="match status" value="1"/>
</dbReference>
<dbReference type="InterPro" id="IPR035892">
    <property type="entry name" value="C2_domain_sf"/>
</dbReference>
<dbReference type="Gene3D" id="2.60.40.150">
    <property type="entry name" value="C2 domain"/>
    <property type="match status" value="1"/>
</dbReference>
<feature type="domain" description="DOCKER" evidence="5">
    <location>
        <begin position="718"/>
        <end position="1126"/>
    </location>
</feature>
<dbReference type="PANTHER" id="PTHR45653:SF12">
    <property type="entry name" value="SPONGE, ISOFORM E"/>
    <property type="match status" value="1"/>
</dbReference>
<dbReference type="Proteomes" id="UP000440578">
    <property type="component" value="Unassembled WGS sequence"/>
</dbReference>
<evidence type="ECO:0000256" key="1">
    <source>
        <dbReference type="ARBA" id="ARBA00022658"/>
    </source>
</evidence>
<dbReference type="Gene3D" id="1.25.40.410">
    <property type="match status" value="1"/>
</dbReference>
<feature type="compositionally biased region" description="Pro residues" evidence="3">
    <location>
        <begin position="1364"/>
        <end position="1379"/>
    </location>
</feature>
<dbReference type="PANTHER" id="PTHR45653">
    <property type="entry name" value="DEDICATOR OF CYTOKINESIS"/>
    <property type="match status" value="1"/>
</dbReference>
<gene>
    <name evidence="6" type="primary">DOCK3_2</name>
    <name evidence="6" type="ORF">FJT64_026453</name>
</gene>
<dbReference type="GO" id="GO:0005737">
    <property type="term" value="C:cytoplasm"/>
    <property type="evidence" value="ECO:0007669"/>
    <property type="project" value="TreeGrafter"/>
</dbReference>
<comment type="similarity">
    <text evidence="2">Belongs to the DOCK family.</text>
</comment>
<organism evidence="6 7">
    <name type="scientific">Amphibalanus amphitrite</name>
    <name type="common">Striped barnacle</name>
    <name type="synonym">Balanus amphitrite</name>
    <dbReference type="NCBI Taxonomy" id="1232801"/>
    <lineage>
        <taxon>Eukaryota</taxon>
        <taxon>Metazoa</taxon>
        <taxon>Ecdysozoa</taxon>
        <taxon>Arthropoda</taxon>
        <taxon>Crustacea</taxon>
        <taxon>Multicrustacea</taxon>
        <taxon>Cirripedia</taxon>
        <taxon>Thoracica</taxon>
        <taxon>Thoracicalcarea</taxon>
        <taxon>Balanomorpha</taxon>
        <taxon>Balanoidea</taxon>
        <taxon>Balanidae</taxon>
        <taxon>Amphibalaninae</taxon>
        <taxon>Amphibalanus</taxon>
    </lineage>
</organism>
<feature type="region of interest" description="Disordered" evidence="3">
    <location>
        <begin position="1116"/>
        <end position="1436"/>
    </location>
</feature>
<dbReference type="Pfam" id="PF23554">
    <property type="entry name" value="TPR_DOCK"/>
    <property type="match status" value="1"/>
</dbReference>
<dbReference type="GO" id="GO:0005085">
    <property type="term" value="F:guanyl-nucleotide exchange factor activity"/>
    <property type="evidence" value="ECO:0007669"/>
    <property type="project" value="UniProtKB-KW"/>
</dbReference>
<evidence type="ECO:0000313" key="7">
    <source>
        <dbReference type="Proteomes" id="UP000440578"/>
    </source>
</evidence>
<dbReference type="InterPro" id="IPR043162">
    <property type="entry name" value="DOCK_C_lobe_C"/>
</dbReference>
<dbReference type="PROSITE" id="PS51650">
    <property type="entry name" value="C2_DOCK"/>
    <property type="match status" value="1"/>
</dbReference>
<name>A0A6A4WC09_AMPAM</name>
<dbReference type="InterPro" id="IPR046769">
    <property type="entry name" value="DOCKER_Lobe_A"/>
</dbReference>
<keyword evidence="7" id="KW-1185">Reference proteome</keyword>
<feature type="compositionally biased region" description="Pro residues" evidence="3">
    <location>
        <begin position="1394"/>
        <end position="1412"/>
    </location>
</feature>
<dbReference type="EMBL" id="VIIS01001184">
    <property type="protein sequence ID" value="KAF0301190.1"/>
    <property type="molecule type" value="Genomic_DNA"/>
</dbReference>
<dbReference type="Pfam" id="PF20422">
    <property type="entry name" value="DHR-2_Lobe_B"/>
    <property type="match status" value="1"/>
</dbReference>
<dbReference type="PROSITE" id="PS51651">
    <property type="entry name" value="DOCKER"/>
    <property type="match status" value="1"/>
</dbReference>
<evidence type="ECO:0000313" key="6">
    <source>
        <dbReference type="EMBL" id="KAF0301190.1"/>
    </source>
</evidence>
<feature type="compositionally biased region" description="Low complexity" evidence="3">
    <location>
        <begin position="1261"/>
        <end position="1276"/>
    </location>
</feature>
<dbReference type="GO" id="GO:0031267">
    <property type="term" value="F:small GTPase binding"/>
    <property type="evidence" value="ECO:0007669"/>
    <property type="project" value="TreeGrafter"/>
</dbReference>
<evidence type="ECO:0000259" key="5">
    <source>
        <dbReference type="PROSITE" id="PS51651"/>
    </source>
</evidence>
<feature type="compositionally biased region" description="Polar residues" evidence="3">
    <location>
        <begin position="1219"/>
        <end position="1228"/>
    </location>
</feature>
<dbReference type="Pfam" id="PF14429">
    <property type="entry name" value="DOCK-C2"/>
    <property type="match status" value="1"/>
</dbReference>
<dbReference type="InterPro" id="IPR027357">
    <property type="entry name" value="DOCKER_dom"/>
</dbReference>
<dbReference type="Pfam" id="PF06920">
    <property type="entry name" value="DHR-2_Lobe_A"/>
    <property type="match status" value="1"/>
</dbReference>
<dbReference type="OrthoDB" id="18896at2759"/>
<dbReference type="GO" id="GO:0005886">
    <property type="term" value="C:plasma membrane"/>
    <property type="evidence" value="ECO:0007669"/>
    <property type="project" value="TreeGrafter"/>
</dbReference>
<dbReference type="Pfam" id="PF20421">
    <property type="entry name" value="DHR-2_Lobe_C"/>
    <property type="match status" value="1"/>
</dbReference>
<feature type="compositionally biased region" description="Pro residues" evidence="3">
    <location>
        <begin position="1330"/>
        <end position="1343"/>
    </location>
</feature>
<reference evidence="6 7" key="1">
    <citation type="submission" date="2019-07" db="EMBL/GenBank/DDBJ databases">
        <title>Draft genome assembly of a fouling barnacle, Amphibalanus amphitrite (Darwin, 1854): The first reference genome for Thecostraca.</title>
        <authorList>
            <person name="Kim W."/>
        </authorList>
    </citation>
    <scope>NUCLEOTIDE SEQUENCE [LARGE SCALE GENOMIC DNA]</scope>
    <source>
        <strain evidence="6">SNU_AA5</strain>
        <tissue evidence="6">Soma without cirri and trophi</tissue>
    </source>
</reference>
<dbReference type="GO" id="GO:0007264">
    <property type="term" value="P:small GTPase-mediated signal transduction"/>
    <property type="evidence" value="ECO:0007669"/>
    <property type="project" value="InterPro"/>
</dbReference>
<sequence>MSKLCSEHNDETIVRFGKVKDTKERAEQKLFAFSFARLMDDEGATIGDGLRQLCVYKCDDRNKLLNPSSYLNLAWHSGQMEAAVGGNHHFNRSARESVWVQTQLCSTKLTQNGDLLSLLKWRQHPERIADTLSRVMKLKGEEVMKFLQDVLDALFAMFPNDDGTATQHSGLVFQALVSIFSHLQDNRFEHFRPVLEAYVSGHFAAALVYKGLVSCVRHYAEQVSVAERQEPLARCFRALELVFQFVVRSRQLLARQSGGGSDDTFRVDLAELFNVFNRTLSSAASDAAVSTQVALLSSVPAVCDRLAAVVPAADLARRLSLMFEALPRDPQTCVTQAKLKAMQATAGSQLFQDRECRRQLLQTMCKHLQYHIGHRQEVRLSTDLLGDLLTIVQQLKCDGDGDTGREVEILSLYLADTLVRAVLSLESTPLRTGGGQCGRLVAALATLLRLMAPAHFCHLWAEMADDEQLCQFLLRLMALFRELITEQMYPRDWCVLKMTVNKVILYTLKELSTPLRARFLQGDSFNQLLWHSYFTLSVAFATQPDLQLETFSEIKRDKLLHGYQDMRIVMGFEVLSMWRLLGDRKVHFVPSLVGPMLELTLLPAPELRRATLPVFYELMEAEQAARGTFKQVETEVIDKLDILVSEDKGDDDYRRLFQNILLTEVQQRRPPWRDAGVRFVLSVTRLLERLLDYRQVMEGDENRDKRMSCTVNLLNFYKSEVNRSEMYQRYIYKLHDLHVSAENYVEAALTLRLHADQLEWSTRVLHADLRYPAHCEWQRKEQLLRQMVDYVDRAKCWELGIPLLKELAEQYETRVFDYGRLSETLRTMADFYDRIMSQLRPEPEYFRVGFYGQQFPPFVRNKVFVYRGLEYERLATFTQRLQTEFPAAQLMTTLAPPDENIMNAPAQYIQICNVRPVARESGSRQQLDVPAKIQAFHLVNDVDTFQFDRPVHRGSVDRDNEFKTLWLERTVLQIESALPGILRWFPVGSARRELISPVRHGCETVSAANRQLRQLIGRYSPPVADTNVSPLSMRLQGIIDAAVNGGHINFKEAFFTAEFAAQNPDMVQHVAQLKGLIQEQLSILDQALSLHGQLAPASVQPLHRRLLQCQRQLRLAAAGSPPAPGADSPGPARFSRQSSHRRSVGADSKASILSTPLPPVPTAAVPQWRRPGSSSCPSSRSSAASSVSWSGVQAAEPSEQELGYARPGDWDSLGDRRSSTGSQTSGDFQQHEYFLLTVGGDDDPPERPPKRLSEPRPSGDGPSRPVSRQSSVVGSSDQPPLPPLPPKPAEKRHTSSVSSVVYGGALEHRPSLPLRHTKKVSAPAIMCAPILPPPPLPPKPPAPRSSEIPDSTAALCDLLGPPDFEAPPPPTTGSSPPPGELSSMYMSPTLPAVPTSPPPPPPPAPALPPPPRTSGVPLTRLTAPDQPPRVALSFDEPDYGDYKVLQSGSAVYGNYKVLKPGGTEFGDYKVLKPGSTDYGDYKVLQSGSTDYGDYKVLQSGRFEDRDYEVLKPGEADFGDYKVLNSGSPGCGDYKVLQPNGLCRLSEEPNYKLVVSPGRICRRLAAAGDRETDA</sequence>
<dbReference type="InterPro" id="IPR046770">
    <property type="entry name" value="DOCKER_Lobe_B"/>
</dbReference>
<feature type="compositionally biased region" description="Low complexity" evidence="3">
    <location>
        <begin position="1116"/>
        <end position="1132"/>
    </location>
</feature>
<accession>A0A6A4WC09</accession>
<dbReference type="InterPro" id="IPR046773">
    <property type="entry name" value="DOCKER_Lobe_C"/>
</dbReference>
<feature type="domain" description="C2 DOCK-type" evidence="4">
    <location>
        <begin position="1"/>
        <end position="105"/>
    </location>
</feature>
<comment type="caution">
    <text evidence="6">The sequence shown here is derived from an EMBL/GenBank/DDBJ whole genome shotgun (WGS) entry which is preliminary data.</text>
</comment>
<protein>
    <submittedName>
        <fullName evidence="6">Dedicator of cytokinesis protein 3</fullName>
    </submittedName>
</protein>
<dbReference type="InterPro" id="IPR027007">
    <property type="entry name" value="C2_DOCK-type_domain"/>
</dbReference>
<evidence type="ECO:0000256" key="3">
    <source>
        <dbReference type="SAM" id="MobiDB-lite"/>
    </source>
</evidence>
<proteinExistence type="inferred from homology"/>
<evidence type="ECO:0000256" key="2">
    <source>
        <dbReference type="PROSITE-ProRule" id="PRU00983"/>
    </source>
</evidence>
<dbReference type="InterPro" id="IPR043161">
    <property type="entry name" value="DOCK_C_lobe_A"/>
</dbReference>
<feature type="compositionally biased region" description="Low complexity" evidence="3">
    <location>
        <begin position="1162"/>
        <end position="1192"/>
    </location>
</feature>
<keyword evidence="1" id="KW-0344">Guanine-nucleotide releasing factor</keyword>
<dbReference type="FunFam" id="1.25.40.410:FF:000003">
    <property type="entry name" value="Dedicator of cytokinesis protein 4"/>
    <property type="match status" value="1"/>
</dbReference>
<evidence type="ECO:0000259" key="4">
    <source>
        <dbReference type="PROSITE" id="PS51650"/>
    </source>
</evidence>
<dbReference type="InterPro" id="IPR026791">
    <property type="entry name" value="DOCK"/>
</dbReference>
<dbReference type="InterPro" id="IPR056372">
    <property type="entry name" value="TPR_DOCK"/>
</dbReference>
<feature type="compositionally biased region" description="Basic and acidic residues" evidence="3">
    <location>
        <begin position="1245"/>
        <end position="1254"/>
    </location>
</feature>